<evidence type="ECO:0000256" key="5">
    <source>
        <dbReference type="ARBA" id="ARBA00023329"/>
    </source>
</evidence>
<evidence type="ECO:0000256" key="7">
    <source>
        <dbReference type="PROSITE-ProRule" id="PRU01006"/>
    </source>
</evidence>
<feature type="repeat" description="CHCR" evidence="7">
    <location>
        <begin position="1130"/>
        <end position="1272"/>
    </location>
</feature>
<evidence type="ECO:0000313" key="11">
    <source>
        <dbReference type="Proteomes" id="UP001146793"/>
    </source>
</evidence>
<dbReference type="Pfam" id="PF13838">
    <property type="entry name" value="Clathrin_H_link"/>
    <property type="match status" value="1"/>
</dbReference>
<feature type="repeat" description="CHCR" evidence="7">
    <location>
        <begin position="688"/>
        <end position="830"/>
    </location>
</feature>
<dbReference type="Proteomes" id="UP001146793">
    <property type="component" value="Unassembled WGS sequence"/>
</dbReference>
<dbReference type="FunFam" id="2.130.10.110:FF:000003">
    <property type="entry name" value="Clathrin heavy chain"/>
    <property type="match status" value="1"/>
</dbReference>
<feature type="coiled-coil region" evidence="8">
    <location>
        <begin position="1606"/>
        <end position="1643"/>
    </location>
</feature>
<comment type="function">
    <text evidence="6">Clathrin is the major protein of the polyhedral coat of coated pits and vesicles.</text>
</comment>
<feature type="repeat" description="CHCR" evidence="7">
    <location>
        <begin position="835"/>
        <end position="974"/>
    </location>
</feature>
<dbReference type="FunFam" id="1.25.40.730:FF:000002">
    <property type="entry name" value="Clathrin heavy chain"/>
    <property type="match status" value="1"/>
</dbReference>
<dbReference type="Gene3D" id="1.25.40.730">
    <property type="match status" value="1"/>
</dbReference>
<evidence type="ECO:0000256" key="8">
    <source>
        <dbReference type="SAM" id="Coils"/>
    </source>
</evidence>
<dbReference type="InterPro" id="IPR055358">
    <property type="entry name" value="CHCR"/>
</dbReference>
<dbReference type="PROSITE" id="PS50236">
    <property type="entry name" value="CHCR"/>
    <property type="match status" value="7"/>
</dbReference>
<dbReference type="PANTHER" id="PTHR10292:SF1">
    <property type="entry name" value="CLATHRIN HEAVY CHAIN"/>
    <property type="match status" value="1"/>
</dbReference>
<reference evidence="10" key="1">
    <citation type="submission" date="2022-08" db="EMBL/GenBank/DDBJ databases">
        <title>Novel sulphate-reducing endosymbionts in the free-living metamonad Anaeramoeba.</title>
        <authorList>
            <person name="Jerlstrom-Hultqvist J."/>
            <person name="Cepicka I."/>
            <person name="Gallot-Lavallee L."/>
            <person name="Salas-Leiva D."/>
            <person name="Curtis B.A."/>
            <person name="Zahonova K."/>
            <person name="Pipaliya S."/>
            <person name="Dacks J."/>
            <person name="Roger A.J."/>
        </authorList>
    </citation>
    <scope>NUCLEOTIDE SEQUENCE</scope>
    <source>
        <strain evidence="10">Busselton2</strain>
    </source>
</reference>
<feature type="domain" description="Clathrin heavy chain linker core motif" evidence="9">
    <location>
        <begin position="332"/>
        <end position="352"/>
    </location>
</feature>
<dbReference type="InterPro" id="IPR015348">
    <property type="entry name" value="Clathrin_H-chain_linker_core"/>
</dbReference>
<dbReference type="InterPro" id="IPR016025">
    <property type="entry name" value="Clathrin_H-chain_N"/>
</dbReference>
<dbReference type="GO" id="GO:0005198">
    <property type="term" value="F:structural molecule activity"/>
    <property type="evidence" value="ECO:0007669"/>
    <property type="project" value="InterPro"/>
</dbReference>
<dbReference type="Gene3D" id="2.130.10.110">
    <property type="entry name" value="Clathrin heavy-chain terminal domain"/>
    <property type="match status" value="1"/>
</dbReference>
<name>A0AAV8A4E5_9EUKA</name>
<evidence type="ECO:0000256" key="4">
    <source>
        <dbReference type="ARBA" id="ARBA00023176"/>
    </source>
</evidence>
<dbReference type="PANTHER" id="PTHR10292">
    <property type="entry name" value="CLATHRIN HEAVY CHAIN RELATED"/>
    <property type="match status" value="1"/>
</dbReference>
<keyword evidence="4 6" id="KW-0168">Coated pit</keyword>
<keyword evidence="8" id="KW-0175">Coiled coil</keyword>
<dbReference type="InterPro" id="IPR000547">
    <property type="entry name" value="Clathrin_H-chain/VPS_repeat"/>
</dbReference>
<feature type="repeat" description="CHCR" evidence="7">
    <location>
        <begin position="1277"/>
        <end position="1423"/>
    </location>
</feature>
<dbReference type="InterPro" id="IPR016341">
    <property type="entry name" value="Clathrin_heavy_chain"/>
</dbReference>
<accession>A0AAV8A4E5</accession>
<dbReference type="GO" id="GO:0071439">
    <property type="term" value="C:clathrin complex"/>
    <property type="evidence" value="ECO:0007669"/>
    <property type="project" value="InterPro"/>
</dbReference>
<keyword evidence="5 6" id="KW-0968">Cytoplasmic vesicle</keyword>
<evidence type="ECO:0000256" key="2">
    <source>
        <dbReference type="ARBA" id="ARBA00022737"/>
    </source>
</evidence>
<dbReference type="SUPFAM" id="SSF48371">
    <property type="entry name" value="ARM repeat"/>
    <property type="match status" value="6"/>
</dbReference>
<dbReference type="GO" id="GO:0006898">
    <property type="term" value="P:receptor-mediated endocytosis"/>
    <property type="evidence" value="ECO:0007669"/>
    <property type="project" value="TreeGrafter"/>
</dbReference>
<dbReference type="GO" id="GO:0030130">
    <property type="term" value="C:clathrin coat of trans-Golgi network vesicle"/>
    <property type="evidence" value="ECO:0007669"/>
    <property type="project" value="InterPro"/>
</dbReference>
<dbReference type="FunFam" id="1.25.40.10:FF:000002">
    <property type="entry name" value="Clathrin heavy chain"/>
    <property type="match status" value="1"/>
</dbReference>
<evidence type="ECO:0000256" key="1">
    <source>
        <dbReference type="ARBA" id="ARBA00009535"/>
    </source>
</evidence>
<dbReference type="Pfam" id="PF00637">
    <property type="entry name" value="Clathrin"/>
    <property type="match status" value="7"/>
</dbReference>
<dbReference type="SMART" id="SM00299">
    <property type="entry name" value="CLH"/>
    <property type="match status" value="7"/>
</dbReference>
<evidence type="ECO:0000313" key="10">
    <source>
        <dbReference type="EMBL" id="KAJ3447114.1"/>
    </source>
</evidence>
<comment type="subcellular location">
    <subcellularLocation>
        <location evidence="6">Cytoplasmic vesicle membrane</location>
        <topology evidence="6">Peripheral membrane protein</topology>
        <orientation evidence="6">Cytoplasmic side</orientation>
    </subcellularLocation>
    <subcellularLocation>
        <location evidence="6">Membrane</location>
        <location evidence="6">Coated pit</location>
        <topology evidence="6">Peripheral membrane protein</topology>
        <orientation evidence="6">Cytoplasmic side</orientation>
    </subcellularLocation>
</comment>
<dbReference type="SUPFAM" id="SSF50989">
    <property type="entry name" value="Clathrin heavy-chain terminal domain"/>
    <property type="match status" value="1"/>
</dbReference>
<protein>
    <recommendedName>
        <fullName evidence="6">Clathrin heavy chain</fullName>
    </recommendedName>
</protein>
<dbReference type="Pfam" id="PF09268">
    <property type="entry name" value="Clathrin-link"/>
    <property type="match status" value="1"/>
</dbReference>
<feature type="repeat" description="CHCR" evidence="7">
    <location>
        <begin position="1426"/>
        <end position="1569"/>
    </location>
</feature>
<dbReference type="InterPro" id="IPR022365">
    <property type="entry name" value="Clathrin_H-chain_propeller_rpt"/>
</dbReference>
<comment type="caution">
    <text evidence="10">The sequence shown here is derived from an EMBL/GenBank/DDBJ whole genome shotgun (WGS) entry which is preliminary data.</text>
</comment>
<dbReference type="FunFam" id="1.25.40.10:FF:000001">
    <property type="entry name" value="Clathrin heavy chain"/>
    <property type="match status" value="1"/>
</dbReference>
<dbReference type="InterPro" id="IPR011990">
    <property type="entry name" value="TPR-like_helical_dom_sf"/>
</dbReference>
<comment type="similarity">
    <text evidence="1 6">Belongs to the clathrin heavy chain family.</text>
</comment>
<evidence type="ECO:0000256" key="6">
    <source>
        <dbReference type="PIRNR" id="PIRNR002290"/>
    </source>
</evidence>
<evidence type="ECO:0000259" key="9">
    <source>
        <dbReference type="Pfam" id="PF09268"/>
    </source>
</evidence>
<dbReference type="EMBL" id="JANTQA010000016">
    <property type="protein sequence ID" value="KAJ3447114.1"/>
    <property type="molecule type" value="Genomic_DNA"/>
</dbReference>
<dbReference type="FunFam" id="1.25.40.10:FF:000005">
    <property type="entry name" value="Clathrin heavy chain"/>
    <property type="match status" value="1"/>
</dbReference>
<gene>
    <name evidence="10" type="ORF">M0812_07333</name>
</gene>
<feature type="repeat" description="CHCR" evidence="7">
    <location>
        <begin position="539"/>
        <end position="685"/>
    </location>
</feature>
<dbReference type="GO" id="GO:0030132">
    <property type="term" value="C:clathrin coat of coated pit"/>
    <property type="evidence" value="ECO:0007669"/>
    <property type="project" value="InterPro"/>
</dbReference>
<dbReference type="GO" id="GO:0032051">
    <property type="term" value="F:clathrin light chain binding"/>
    <property type="evidence" value="ECO:0007669"/>
    <property type="project" value="InterPro"/>
</dbReference>
<dbReference type="GO" id="GO:0006886">
    <property type="term" value="P:intracellular protein transport"/>
    <property type="evidence" value="ECO:0007669"/>
    <property type="project" value="UniProtKB-UniRule"/>
</dbReference>
<feature type="repeat" description="CHCR" evidence="7">
    <location>
        <begin position="981"/>
        <end position="1126"/>
    </location>
</feature>
<sequence length="1674" mass="193071">MTNNLPIKFNEIINLQSIGISPQFIGFNTLTMQSDKYICVREVSGEVPNVVIVDLQNPNQPSRRPIKAEAAIMNPKSMVIALKAGSLLQIFNIELKSKMKSYQIQEDVKFWKWISVNQIVLVTNTSFYHWSIEGTSEPVKVFDRHESLTNTQIIDYQVSDDKQWVSLVGITKINNRVVGKIQLYSIEKQVSQPFEGHSMVFASFKVNGATTPSTLCCVAMRNENMSKLHIVEVGGEKRGNEPKYQRTSVDIYFPQEAVTDFPLSMQIGEKYGVIYLITQMGYIHVYDLETGAMIYMNRISSETIFVTTQNKNNNGIIGVNRKGQVLTITINEETVIPYIVSTLKNLDLAISLTGRANLPGAEDLFMTQFNRYFEQGNYKQAAIIASNSPGQSLRTAQTINMFKQAPQQQGSPAPILQYFSVLLDKGKLNALESIELATPVVQQGRTQLIERWLKENKLECSEELGDLVRRIDTMLALSIYLRATASEKVVQCFAELGQFGKIIAYSKKFDYKPNYPMILSNLIQINAEAVTPFVQLLLNDESGQLIEIPTMMEILLRGGMIQDLTQIMLDVLKNNKEEEGPLQTRLLEINLNTAPRVADAIMAQEVFSHYDRAKIAYLCERQGLFQRALEHYEEISDIKRCVVHTEVIPPEWLVNYFERLTDEYFMQCLKEMLTANIKQNLQVVVQIGAKYTERFGIEKFVALFENFNSFEGVYYYLGSVISQTQEADIHYKYIQAATKIGEIQEVEHICRTSDYYNPEKVKNFLKSSNLSSHLPLIIVCDRFDFVEDLTRYLYKNSATSYIETYVQKINPNKAPQVIGTLLDLDVNEDYIKELIMSIRGLIPVNELSLVVEKRNRLKILLPMLEKLIEEGDHDSSTHSALAKIYIDANKDPENFLLTNEYYDSKIVGAYCEKRDPHLAFVAYKRGKCDKELIDLTNRNSMFKHQARYLVERQDDELWKYALNPENEFRDQLVNQVTSTALPESQDADEVSVTVRAFMQADLPNELIDLLEKIMLKQTPFSDNPSLQNLLILTAIKADKSRVMEYITRLDNFDGSNIANVSIGEGLYEEAFTIFKKFGEKVSAIQVLLNNIMDMPRAVEWAELCDEAEVWSTLADAQCDRGFVVEGMQSYIKANNPTKYEKGYRSMLQKWRAYEELINYLQMCRRLIKEQMVETELVYAFARTERLADLEDFINSPNLAKIQLVGDRCFDEKLYKAAKLLYINISNYGRLASTLVKLEDFHGAVEAARKANTTHTWKEVNHACIDFKEFRLAQIAGLHIIIQADELEELVQYYENRGHFEEVIQLLEAGLGLEQAHNGMFTTLGVLYSKYNVAKMMEHIKLYSSRINIPRLIRQAEYMHQWNELCYLYVLYEEFDNSIKVMIQHPIQSWNHTKFKDIVQKVATIENYYKSLQFYLEQHPLLVVDLLVVLTPRIDHSRVVMEMRKAQHLPLIKPYLVSVQQNNIKAVNEALNQLYVEDGEYENLQVSIDTFDNFDQTGFARTLEENELLEFRRISAYIYKRNGKFSKSVELSKKDQLYKDAMTTACASKTQEIGEELLSFFVENELKECFGACLYMCYDIIRPDVALELAWRFNIVDFAMPFLIQTFREYSTRISKLEDENQELKEIAQNEKNEQIEKQQVEQDVLQDPNQDQYFGMGGGINEFNENFNQFENYY</sequence>
<keyword evidence="3 6" id="KW-0472">Membrane</keyword>
<dbReference type="Pfam" id="PF01394">
    <property type="entry name" value="Clathrin_propel"/>
    <property type="match status" value="2"/>
</dbReference>
<keyword evidence="2" id="KW-0677">Repeat</keyword>
<proteinExistence type="inferred from homology"/>
<evidence type="ECO:0000256" key="3">
    <source>
        <dbReference type="ARBA" id="ARBA00023136"/>
    </source>
</evidence>
<dbReference type="InterPro" id="IPR016024">
    <property type="entry name" value="ARM-type_fold"/>
</dbReference>
<dbReference type="PIRSF" id="PIRSF002290">
    <property type="entry name" value="Clathrin_H_chain"/>
    <property type="match status" value="1"/>
</dbReference>
<organism evidence="10 11">
    <name type="scientific">Anaeramoeba flamelloides</name>
    <dbReference type="NCBI Taxonomy" id="1746091"/>
    <lineage>
        <taxon>Eukaryota</taxon>
        <taxon>Metamonada</taxon>
        <taxon>Anaeramoebidae</taxon>
        <taxon>Anaeramoeba</taxon>
    </lineage>
</organism>
<dbReference type="Gene3D" id="1.25.40.10">
    <property type="entry name" value="Tetratricopeptide repeat domain"/>
    <property type="match status" value="3"/>
</dbReference>